<keyword evidence="2" id="KW-0808">Transferase</keyword>
<dbReference type="AlphaFoldDB" id="A0AA41YXT2"/>
<comment type="caution">
    <text evidence="2">The sequence shown here is derived from an EMBL/GenBank/DDBJ whole genome shotgun (WGS) entry which is preliminary data.</text>
</comment>
<organism evidence="2 3">
    <name type="scientific">Limobrevibacterium gyesilva</name>
    <dbReference type="NCBI Taxonomy" id="2991712"/>
    <lineage>
        <taxon>Bacteria</taxon>
        <taxon>Pseudomonadati</taxon>
        <taxon>Pseudomonadota</taxon>
        <taxon>Alphaproteobacteria</taxon>
        <taxon>Acetobacterales</taxon>
        <taxon>Acetobacteraceae</taxon>
        <taxon>Limobrevibacterium</taxon>
    </lineage>
</organism>
<dbReference type="Gene3D" id="3.40.50.150">
    <property type="entry name" value="Vaccinia Virus protein VP39"/>
    <property type="match status" value="1"/>
</dbReference>
<evidence type="ECO:0000313" key="3">
    <source>
        <dbReference type="Proteomes" id="UP001165679"/>
    </source>
</evidence>
<dbReference type="GO" id="GO:0032259">
    <property type="term" value="P:methylation"/>
    <property type="evidence" value="ECO:0007669"/>
    <property type="project" value="UniProtKB-KW"/>
</dbReference>
<sequence>MVTGTHAAADFYITRQGAMAGHLVRQRLQALWPSLAGQSVLGLGYAGPYLRLWREQAGRCVALMPAQIGAARWPPGAANLSCTAEEDALPFPDLCFDRILLVHGLEAAENARRMLREVWRVMKDDGRLLVVAPNRRGMWAHVESTPFGQGQPYSPGQIGRLLAAAMFRVERRDTALYMPPTRLRLVVRSARLWERAGRALLPQFAGVTITEATKDLYGVVPVRALPHRRKVLAVNT</sequence>
<dbReference type="Pfam" id="PF08241">
    <property type="entry name" value="Methyltransf_11"/>
    <property type="match status" value="1"/>
</dbReference>
<dbReference type="InterPro" id="IPR013216">
    <property type="entry name" value="Methyltransf_11"/>
</dbReference>
<name>A0AA41YXT2_9PROT</name>
<dbReference type="EMBL" id="JAPDNT010000033">
    <property type="protein sequence ID" value="MCW3477267.1"/>
    <property type="molecule type" value="Genomic_DNA"/>
</dbReference>
<reference evidence="2" key="1">
    <citation type="submission" date="2022-09" db="EMBL/GenBank/DDBJ databases">
        <title>Rhodovastum sp. nov. RN2-1 isolated from soil in Seongnam, South Korea.</title>
        <authorList>
            <person name="Le N.T."/>
        </authorList>
    </citation>
    <scope>NUCLEOTIDE SEQUENCE</scope>
    <source>
        <strain evidence="2">RN2-1</strain>
    </source>
</reference>
<dbReference type="Proteomes" id="UP001165679">
    <property type="component" value="Unassembled WGS sequence"/>
</dbReference>
<evidence type="ECO:0000259" key="1">
    <source>
        <dbReference type="Pfam" id="PF08241"/>
    </source>
</evidence>
<dbReference type="GO" id="GO:0008757">
    <property type="term" value="F:S-adenosylmethionine-dependent methyltransferase activity"/>
    <property type="evidence" value="ECO:0007669"/>
    <property type="project" value="InterPro"/>
</dbReference>
<reference evidence="2" key="2">
    <citation type="submission" date="2022-10" db="EMBL/GenBank/DDBJ databases">
        <authorList>
            <person name="Trinh H.N."/>
        </authorList>
    </citation>
    <scope>NUCLEOTIDE SEQUENCE</scope>
    <source>
        <strain evidence="2">RN2-1</strain>
    </source>
</reference>
<evidence type="ECO:0000313" key="2">
    <source>
        <dbReference type="EMBL" id="MCW3477267.1"/>
    </source>
</evidence>
<protein>
    <submittedName>
        <fullName evidence="2">Class I SAM-dependent methyltransferase</fullName>
    </submittedName>
</protein>
<dbReference type="InterPro" id="IPR029063">
    <property type="entry name" value="SAM-dependent_MTases_sf"/>
</dbReference>
<keyword evidence="2" id="KW-0489">Methyltransferase</keyword>
<feature type="domain" description="Methyltransferase type 11" evidence="1">
    <location>
        <begin position="47"/>
        <end position="130"/>
    </location>
</feature>
<keyword evidence="3" id="KW-1185">Reference proteome</keyword>
<accession>A0AA41YXT2</accession>
<dbReference type="SUPFAM" id="SSF53335">
    <property type="entry name" value="S-adenosyl-L-methionine-dependent methyltransferases"/>
    <property type="match status" value="1"/>
</dbReference>
<proteinExistence type="predicted"/>
<gene>
    <name evidence="2" type="ORF">OL599_22095</name>
</gene>